<evidence type="ECO:0000259" key="5">
    <source>
        <dbReference type="Pfam" id="PF08240"/>
    </source>
</evidence>
<reference evidence="6 7" key="1">
    <citation type="submission" date="2018-06" db="EMBL/GenBank/DDBJ databases">
        <authorList>
            <consortium name="Pathogen Informatics"/>
            <person name="Doyle S."/>
        </authorList>
    </citation>
    <scope>NUCLEOTIDE SEQUENCE [LARGE SCALE GENOMIC DNA]</scope>
    <source>
        <strain evidence="6 7">NCTC9128</strain>
    </source>
</reference>
<dbReference type="GO" id="GO:0018456">
    <property type="term" value="F:aryl-alcohol dehydrogenase (NAD+) activity"/>
    <property type="evidence" value="ECO:0007669"/>
    <property type="project" value="UniProtKB-EC"/>
</dbReference>
<keyword evidence="4 6" id="KW-0560">Oxidoreductase</keyword>
<accession>A0A2X3F0W6</accession>
<evidence type="ECO:0000313" key="7">
    <source>
        <dbReference type="Proteomes" id="UP000251088"/>
    </source>
</evidence>
<dbReference type="Proteomes" id="UP000251088">
    <property type="component" value="Unassembled WGS sequence"/>
</dbReference>
<protein>
    <submittedName>
        <fullName evidence="6">Benzyl alcohol dehydrogenase</fullName>
        <ecNumber evidence="6">1.1.1.90</ecNumber>
    </submittedName>
</protein>
<keyword evidence="2" id="KW-0479">Metal-binding</keyword>
<organism evidence="6 7">
    <name type="scientific">Klebsiella pneumoniae</name>
    <dbReference type="NCBI Taxonomy" id="573"/>
    <lineage>
        <taxon>Bacteria</taxon>
        <taxon>Pseudomonadati</taxon>
        <taxon>Pseudomonadota</taxon>
        <taxon>Gammaproteobacteria</taxon>
        <taxon>Enterobacterales</taxon>
        <taxon>Enterobacteriaceae</taxon>
        <taxon>Klebsiella/Raoultella group</taxon>
        <taxon>Klebsiella</taxon>
        <taxon>Klebsiella pneumoniae complex</taxon>
    </lineage>
</organism>
<gene>
    <name evidence="6" type="primary">xylB_6</name>
    <name evidence="6" type="ORF">NCTC9128_06847</name>
</gene>
<dbReference type="Gene3D" id="3.90.180.10">
    <property type="entry name" value="Medium-chain alcohol dehydrogenases, catalytic domain"/>
    <property type="match status" value="1"/>
</dbReference>
<feature type="domain" description="Alcohol dehydrogenase-like N-terminal" evidence="5">
    <location>
        <begin position="26"/>
        <end position="66"/>
    </location>
</feature>
<evidence type="ECO:0000256" key="4">
    <source>
        <dbReference type="ARBA" id="ARBA00023002"/>
    </source>
</evidence>
<dbReference type="EC" id="1.1.1.90" evidence="6"/>
<evidence type="ECO:0000256" key="1">
    <source>
        <dbReference type="ARBA" id="ARBA00001947"/>
    </source>
</evidence>
<dbReference type="PANTHER" id="PTHR42940">
    <property type="entry name" value="ALCOHOL DEHYDROGENASE 1-RELATED"/>
    <property type="match status" value="1"/>
</dbReference>
<dbReference type="AlphaFoldDB" id="A0A2X3F0W6"/>
<dbReference type="GO" id="GO:0005737">
    <property type="term" value="C:cytoplasm"/>
    <property type="evidence" value="ECO:0007669"/>
    <property type="project" value="TreeGrafter"/>
</dbReference>
<dbReference type="EMBL" id="UAWN01000016">
    <property type="protein sequence ID" value="SQC40837.1"/>
    <property type="molecule type" value="Genomic_DNA"/>
</dbReference>
<dbReference type="SUPFAM" id="SSF50129">
    <property type="entry name" value="GroES-like"/>
    <property type="match status" value="1"/>
</dbReference>
<evidence type="ECO:0000313" key="6">
    <source>
        <dbReference type="EMBL" id="SQC40837.1"/>
    </source>
</evidence>
<proteinExistence type="predicted"/>
<dbReference type="Pfam" id="PF08240">
    <property type="entry name" value="ADH_N"/>
    <property type="match status" value="1"/>
</dbReference>
<dbReference type="GO" id="GO:0046872">
    <property type="term" value="F:metal ion binding"/>
    <property type="evidence" value="ECO:0007669"/>
    <property type="project" value="UniProtKB-KW"/>
</dbReference>
<dbReference type="InterPro" id="IPR011032">
    <property type="entry name" value="GroES-like_sf"/>
</dbReference>
<dbReference type="InterPro" id="IPR013154">
    <property type="entry name" value="ADH-like_N"/>
</dbReference>
<evidence type="ECO:0000256" key="2">
    <source>
        <dbReference type="ARBA" id="ARBA00022723"/>
    </source>
</evidence>
<keyword evidence="3" id="KW-0862">Zinc</keyword>
<name>A0A2X3F0W6_KLEPN</name>
<dbReference type="PANTHER" id="PTHR42940:SF8">
    <property type="entry name" value="VACUOLAR PROTEIN SORTING-ASSOCIATED PROTEIN 11"/>
    <property type="match status" value="1"/>
</dbReference>
<sequence>MQVKAAVTLGYQQPFVIKDVEVAPPGKDEILVKIVATGVCHTDAVMRDNPGVVPMPAILGHEGAGSLPASARRLAASE</sequence>
<comment type="cofactor">
    <cofactor evidence="1">
        <name>Zn(2+)</name>
        <dbReference type="ChEBI" id="CHEBI:29105"/>
    </cofactor>
</comment>
<evidence type="ECO:0000256" key="3">
    <source>
        <dbReference type="ARBA" id="ARBA00022833"/>
    </source>
</evidence>